<dbReference type="Proteomes" id="UP000030140">
    <property type="component" value="Unassembled WGS sequence"/>
</dbReference>
<name>A0A0A2GWD1_9FLAO</name>
<dbReference type="RefSeq" id="WP_035327763.1">
    <property type="nucleotide sequence ID" value="NZ_CP015125.1"/>
</dbReference>
<comment type="caution">
    <text evidence="1">The sequence shown here is derived from an EMBL/GenBank/DDBJ whole genome shotgun (WGS) entry which is preliminary data.</text>
</comment>
<keyword evidence="2" id="KW-1185">Reference proteome</keyword>
<sequence>MRNKWYLYTFIIALAILGISLEQNAVPNQEILIKFTTSQNSVHNTQDAIALVKSKLENVDVSNIKVEELADGTLKLSYYSDLDVSEIQKIFSKENSSQAYTTTSDDYPTGEAPAEYYELDIYKIQNTSDFDGPAGHIVEPKSETTRATSFDTYAAFNNQQAREENSNTHTTYTLYRYNAIALKNIQYRIPQVRAGPIS</sequence>
<organism evidence="1 2">
    <name type="scientific">Dokdonia donghaensis DSW-1</name>
    <dbReference type="NCBI Taxonomy" id="1300343"/>
    <lineage>
        <taxon>Bacteria</taxon>
        <taxon>Pseudomonadati</taxon>
        <taxon>Bacteroidota</taxon>
        <taxon>Flavobacteriia</taxon>
        <taxon>Flavobacteriales</taxon>
        <taxon>Flavobacteriaceae</taxon>
        <taxon>Dokdonia</taxon>
    </lineage>
</organism>
<protein>
    <submittedName>
        <fullName evidence="1">Uncharacterized protein</fullName>
    </submittedName>
</protein>
<dbReference type="AlphaFoldDB" id="A0A0A2GWD1"/>
<gene>
    <name evidence="1" type="ORF">NV36_12540</name>
</gene>
<evidence type="ECO:0000313" key="1">
    <source>
        <dbReference type="EMBL" id="KGO07584.1"/>
    </source>
</evidence>
<reference evidence="1 2" key="1">
    <citation type="submission" date="2014-10" db="EMBL/GenBank/DDBJ databases">
        <title>Draft genome sequence of the proteorhodopsin-containing marine bacterium Dokdonia donghaensis.</title>
        <authorList>
            <person name="Gomez-Consarnau L."/>
            <person name="Gonzalez J.M."/>
            <person name="Riedel T."/>
            <person name="Jaenicke S."/>
            <person name="Wagner-Doebler I."/>
            <person name="Fuhrman J.A."/>
        </authorList>
    </citation>
    <scope>NUCLEOTIDE SEQUENCE [LARGE SCALE GENOMIC DNA]</scope>
    <source>
        <strain evidence="1 2">DSW-1</strain>
    </source>
</reference>
<dbReference type="EMBL" id="JSAQ01000001">
    <property type="protein sequence ID" value="KGO07584.1"/>
    <property type="molecule type" value="Genomic_DNA"/>
</dbReference>
<accession>A0A0A2GWD1</accession>
<proteinExistence type="predicted"/>
<dbReference type="OrthoDB" id="1144910at2"/>
<evidence type="ECO:0000313" key="2">
    <source>
        <dbReference type="Proteomes" id="UP000030140"/>
    </source>
</evidence>